<sequence length="133" mass="15081">MGNCFSNSRPEDDLRSHNGIGPVKEQQKKNHKNPFKQNQKSKQVNQSPIGKSDYLEQFNQGKFTFEPNGKQPIHQVVGNDISDNGVSFGGANRLQENHLSFNQVDGLSKFQKSFYNQGRDSTIKEQPSEEELQ</sequence>
<dbReference type="InParanoid" id="A0A077ZQU8"/>
<feature type="compositionally biased region" description="Low complexity" evidence="1">
    <location>
        <begin position="36"/>
        <end position="47"/>
    </location>
</feature>
<dbReference type="Proteomes" id="UP000039865">
    <property type="component" value="Unassembled WGS sequence"/>
</dbReference>
<gene>
    <name evidence="2" type="primary">Contig1233.g1354</name>
    <name evidence="2" type="ORF">STYLEM_1235</name>
</gene>
<feature type="region of interest" description="Disordered" evidence="1">
    <location>
        <begin position="1"/>
        <end position="91"/>
    </location>
</feature>
<accession>A0A077ZQU8</accession>
<protein>
    <submittedName>
        <fullName evidence="2">Uncharacterized protein</fullName>
    </submittedName>
</protein>
<dbReference type="EMBL" id="CCKQ01001165">
    <property type="protein sequence ID" value="CDW72277.1"/>
    <property type="molecule type" value="Genomic_DNA"/>
</dbReference>
<name>A0A077ZQU8_STYLE</name>
<feature type="region of interest" description="Disordered" evidence="1">
    <location>
        <begin position="112"/>
        <end position="133"/>
    </location>
</feature>
<evidence type="ECO:0000313" key="3">
    <source>
        <dbReference type="Proteomes" id="UP000039865"/>
    </source>
</evidence>
<keyword evidence="3" id="KW-1185">Reference proteome</keyword>
<organism evidence="2 3">
    <name type="scientific">Stylonychia lemnae</name>
    <name type="common">Ciliate</name>
    <dbReference type="NCBI Taxonomy" id="5949"/>
    <lineage>
        <taxon>Eukaryota</taxon>
        <taxon>Sar</taxon>
        <taxon>Alveolata</taxon>
        <taxon>Ciliophora</taxon>
        <taxon>Intramacronucleata</taxon>
        <taxon>Spirotrichea</taxon>
        <taxon>Stichotrichia</taxon>
        <taxon>Sporadotrichida</taxon>
        <taxon>Oxytrichidae</taxon>
        <taxon>Stylonychinae</taxon>
        <taxon>Stylonychia</taxon>
    </lineage>
</organism>
<dbReference type="AlphaFoldDB" id="A0A077ZQU8"/>
<reference evidence="2 3" key="1">
    <citation type="submission" date="2014-06" db="EMBL/GenBank/DDBJ databases">
        <authorList>
            <person name="Swart Estienne"/>
        </authorList>
    </citation>
    <scope>NUCLEOTIDE SEQUENCE [LARGE SCALE GENOMIC DNA]</scope>
    <source>
        <strain evidence="2 3">130c</strain>
    </source>
</reference>
<proteinExistence type="predicted"/>
<evidence type="ECO:0000313" key="2">
    <source>
        <dbReference type="EMBL" id="CDW72277.1"/>
    </source>
</evidence>
<evidence type="ECO:0000256" key="1">
    <source>
        <dbReference type="SAM" id="MobiDB-lite"/>
    </source>
</evidence>